<feature type="compositionally biased region" description="Gly residues" evidence="1">
    <location>
        <begin position="71"/>
        <end position="84"/>
    </location>
</feature>
<evidence type="ECO:0000313" key="2">
    <source>
        <dbReference type="EMBL" id="KIZ00075.1"/>
    </source>
</evidence>
<keyword evidence="3" id="KW-1185">Reference proteome</keyword>
<gene>
    <name evidence="2" type="ORF">MNEG_7890</name>
</gene>
<dbReference type="KEGG" id="mng:MNEG_7890"/>
<name>A0A0D2M9U8_9CHLO</name>
<proteinExistence type="predicted"/>
<dbReference type="EMBL" id="KK101659">
    <property type="protein sequence ID" value="KIZ00075.1"/>
    <property type="molecule type" value="Genomic_DNA"/>
</dbReference>
<sequence length="110" mass="11460">MGVHVGPLVAFDICPFMCAQPMQLYIKHTASDTPLLDMLIWHERLLYPEEAGKARPKKASVGGVAAAAGSGSDGEGSEGSGSGSGVEDAGRSSVAQLTDRFRGLLTGWRA</sequence>
<dbReference type="Proteomes" id="UP000054498">
    <property type="component" value="Unassembled WGS sequence"/>
</dbReference>
<protein>
    <submittedName>
        <fullName evidence="2">Uncharacterized protein</fullName>
    </submittedName>
</protein>
<dbReference type="RefSeq" id="XP_013899094.1">
    <property type="nucleotide sequence ID" value="XM_014043640.1"/>
</dbReference>
<evidence type="ECO:0000256" key="1">
    <source>
        <dbReference type="SAM" id="MobiDB-lite"/>
    </source>
</evidence>
<organism evidence="2 3">
    <name type="scientific">Monoraphidium neglectum</name>
    <dbReference type="NCBI Taxonomy" id="145388"/>
    <lineage>
        <taxon>Eukaryota</taxon>
        <taxon>Viridiplantae</taxon>
        <taxon>Chlorophyta</taxon>
        <taxon>core chlorophytes</taxon>
        <taxon>Chlorophyceae</taxon>
        <taxon>CS clade</taxon>
        <taxon>Sphaeropleales</taxon>
        <taxon>Selenastraceae</taxon>
        <taxon>Monoraphidium</taxon>
    </lineage>
</organism>
<accession>A0A0D2M9U8</accession>
<dbReference type="AlphaFoldDB" id="A0A0D2M9U8"/>
<evidence type="ECO:0000313" key="3">
    <source>
        <dbReference type="Proteomes" id="UP000054498"/>
    </source>
</evidence>
<feature type="compositionally biased region" description="Low complexity" evidence="1">
    <location>
        <begin position="59"/>
        <end position="70"/>
    </location>
</feature>
<reference evidence="2 3" key="1">
    <citation type="journal article" date="2013" name="BMC Genomics">
        <title>Reconstruction of the lipid metabolism for the microalga Monoraphidium neglectum from its genome sequence reveals characteristics suitable for biofuel production.</title>
        <authorList>
            <person name="Bogen C."/>
            <person name="Al-Dilaimi A."/>
            <person name="Albersmeier A."/>
            <person name="Wichmann J."/>
            <person name="Grundmann M."/>
            <person name="Rupp O."/>
            <person name="Lauersen K.J."/>
            <person name="Blifernez-Klassen O."/>
            <person name="Kalinowski J."/>
            <person name="Goesmann A."/>
            <person name="Mussgnug J.H."/>
            <person name="Kruse O."/>
        </authorList>
    </citation>
    <scope>NUCLEOTIDE SEQUENCE [LARGE SCALE GENOMIC DNA]</scope>
    <source>
        <strain evidence="2 3">SAG 48.87</strain>
    </source>
</reference>
<feature type="region of interest" description="Disordered" evidence="1">
    <location>
        <begin position="52"/>
        <end position="94"/>
    </location>
</feature>
<dbReference type="GeneID" id="25740766"/>